<dbReference type="AlphaFoldDB" id="A0A150JQH6"/>
<proteinExistence type="predicted"/>
<dbReference type="Proteomes" id="UP000075288">
    <property type="component" value="Unassembled WGS sequence"/>
</dbReference>
<name>A0A150JQH6_HEYCO</name>
<organism evidence="1 2">
    <name type="scientific">Heyndrickxia coagulans</name>
    <name type="common">Weizmannia coagulans</name>
    <dbReference type="NCBI Taxonomy" id="1398"/>
    <lineage>
        <taxon>Bacteria</taxon>
        <taxon>Bacillati</taxon>
        <taxon>Bacillota</taxon>
        <taxon>Bacilli</taxon>
        <taxon>Bacillales</taxon>
        <taxon>Bacillaceae</taxon>
        <taxon>Heyndrickxia</taxon>
    </lineage>
</organism>
<dbReference type="EMBL" id="LQYG01000102">
    <property type="protein sequence ID" value="KYC60060.1"/>
    <property type="molecule type" value="Genomic_DNA"/>
</dbReference>
<evidence type="ECO:0000313" key="2">
    <source>
        <dbReference type="Proteomes" id="UP000075288"/>
    </source>
</evidence>
<reference evidence="1 2" key="1">
    <citation type="submission" date="2016-01" db="EMBL/GenBank/DDBJ databases">
        <title>Genome Sequences of Twelve Sporeforming Bacillus Species Isolated from Foods.</title>
        <authorList>
            <person name="Berendsen E.M."/>
            <person name="Wells-Bennik M.H."/>
            <person name="Krawcyk A.O."/>
            <person name="De Jong A."/>
            <person name="Holsappel S."/>
            <person name="Eijlander R.T."/>
            <person name="Kuipers O.P."/>
        </authorList>
    </citation>
    <scope>NUCLEOTIDE SEQUENCE [LARGE SCALE GENOMIC DNA]</scope>
    <source>
        <strain evidence="1 2">B4098</strain>
    </source>
</reference>
<sequence length="48" mass="5505">MGSGVSGICSQLTAELRSIHRIYPPQTRRFSDKKNPDNLYARNRPIIF</sequence>
<protein>
    <submittedName>
        <fullName evidence="1">Uncharacterized protein</fullName>
    </submittedName>
</protein>
<comment type="caution">
    <text evidence="1">The sequence shown here is derived from an EMBL/GenBank/DDBJ whole genome shotgun (WGS) entry which is preliminary data.</text>
</comment>
<evidence type="ECO:0000313" key="1">
    <source>
        <dbReference type="EMBL" id="KYC60060.1"/>
    </source>
</evidence>
<gene>
    <name evidence="1" type="ORF">B4098_2360</name>
</gene>
<accession>A0A150JQH6</accession>